<dbReference type="SUPFAM" id="SSF160574">
    <property type="entry name" value="BT0923-like"/>
    <property type="match status" value="1"/>
</dbReference>
<evidence type="ECO:0000313" key="1">
    <source>
        <dbReference type="EMBL" id="TPN85118.1"/>
    </source>
</evidence>
<dbReference type="OrthoDB" id="943438at2"/>
<sequence>MISKNTILYIYSILCTTFCFSQNKFEREYRIDEQKVPELAISFIDSSLSQKNIKWYAEESQDGKTIEAKTKYNGNRYSIEFDVKGNILDVEKTIPFKSLPTNTQKVIKTTLDSIFTKHIILKIQTQWLANRNTLLELVKHQSSKNNYQTNYEIIVKGKKESVYLVYEALLDQKGKVIKLLEVIQRSSDNIQF</sequence>
<reference evidence="1 2" key="1">
    <citation type="submission" date="2019-06" db="EMBL/GenBank/DDBJ databases">
        <authorList>
            <person name="Meng X."/>
        </authorList>
    </citation>
    <scope>NUCLEOTIDE SEQUENCE [LARGE SCALE GENOMIC DNA]</scope>
    <source>
        <strain evidence="1 2">M625</strain>
    </source>
</reference>
<accession>A0A504JB85</accession>
<dbReference type="RefSeq" id="WP_140594040.1">
    <property type="nucleotide sequence ID" value="NZ_VFWZ01000004.1"/>
</dbReference>
<evidence type="ECO:0000313" key="2">
    <source>
        <dbReference type="Proteomes" id="UP000315540"/>
    </source>
</evidence>
<dbReference type="Proteomes" id="UP000315540">
    <property type="component" value="Unassembled WGS sequence"/>
</dbReference>
<dbReference type="AlphaFoldDB" id="A0A504JB85"/>
<protein>
    <submittedName>
        <fullName evidence="1">Uncharacterized protein</fullName>
    </submittedName>
</protein>
<organism evidence="1 2">
    <name type="scientific">Aquimarina algicola</name>
    <dbReference type="NCBI Taxonomy" id="2589995"/>
    <lineage>
        <taxon>Bacteria</taxon>
        <taxon>Pseudomonadati</taxon>
        <taxon>Bacteroidota</taxon>
        <taxon>Flavobacteriia</taxon>
        <taxon>Flavobacteriales</taxon>
        <taxon>Flavobacteriaceae</taxon>
        <taxon>Aquimarina</taxon>
    </lineage>
</organism>
<dbReference type="EMBL" id="VFWZ01000004">
    <property type="protein sequence ID" value="TPN85118.1"/>
    <property type="molecule type" value="Genomic_DNA"/>
</dbReference>
<gene>
    <name evidence="1" type="ORF">FHK87_13890</name>
</gene>
<keyword evidence="2" id="KW-1185">Reference proteome</keyword>
<proteinExistence type="predicted"/>
<comment type="caution">
    <text evidence="1">The sequence shown here is derived from an EMBL/GenBank/DDBJ whole genome shotgun (WGS) entry which is preliminary data.</text>
</comment>
<dbReference type="Gene3D" id="3.40.1420.30">
    <property type="match status" value="1"/>
</dbReference>
<name>A0A504JB85_9FLAO</name>